<dbReference type="Pfam" id="PF13472">
    <property type="entry name" value="Lipase_GDSL_2"/>
    <property type="match status" value="1"/>
</dbReference>
<dbReference type="InterPro" id="IPR036514">
    <property type="entry name" value="SGNH_hydro_sf"/>
</dbReference>
<dbReference type="CDD" id="cd00229">
    <property type="entry name" value="SGNH_hydrolase"/>
    <property type="match status" value="1"/>
</dbReference>
<evidence type="ECO:0000313" key="3">
    <source>
        <dbReference type="EMBL" id="PFH55847.1"/>
    </source>
</evidence>
<evidence type="ECO:0000313" key="4">
    <source>
        <dbReference type="Proteomes" id="UP000037136"/>
    </source>
</evidence>
<dbReference type="SUPFAM" id="SSF52266">
    <property type="entry name" value="SGNH hydrolase"/>
    <property type="match status" value="1"/>
</dbReference>
<name>A0A2A9P4G0_OPHUN</name>
<dbReference type="EMBL" id="LAZP02000744">
    <property type="protein sequence ID" value="PFH55847.1"/>
    <property type="molecule type" value="Genomic_DNA"/>
</dbReference>
<dbReference type="PANTHER" id="PTHR30383:SF19">
    <property type="entry name" value="FIBRONECTIN TYPE-III DOMAIN-CONTAINING PROTEIN"/>
    <property type="match status" value="1"/>
</dbReference>
<evidence type="ECO:0000259" key="2">
    <source>
        <dbReference type="Pfam" id="PF13472"/>
    </source>
</evidence>
<dbReference type="AlphaFoldDB" id="A0A2A9P4G0"/>
<dbReference type="GO" id="GO:0004622">
    <property type="term" value="F:phosphatidylcholine lysophospholipase activity"/>
    <property type="evidence" value="ECO:0007669"/>
    <property type="project" value="TreeGrafter"/>
</dbReference>
<feature type="region of interest" description="Disordered" evidence="1">
    <location>
        <begin position="207"/>
        <end position="226"/>
    </location>
</feature>
<accession>A0A2A9P4G0</accession>
<reference evidence="3 4" key="1">
    <citation type="journal article" date="2015" name="BMC Genomics">
        <title>Gene expression during zombie ant biting behavior reflects the complexity underlying fungal parasitic behavioral manipulation.</title>
        <authorList>
            <person name="de Bekker C."/>
            <person name="Ohm R.A."/>
            <person name="Loreto R.G."/>
            <person name="Sebastian A."/>
            <person name="Albert I."/>
            <person name="Merrow M."/>
            <person name="Brachmann A."/>
            <person name="Hughes D.P."/>
        </authorList>
    </citation>
    <scope>NUCLEOTIDE SEQUENCE [LARGE SCALE GENOMIC DNA]</scope>
    <source>
        <strain evidence="3 4">SC16a</strain>
    </source>
</reference>
<feature type="compositionally biased region" description="Basic and acidic residues" evidence="1">
    <location>
        <begin position="210"/>
        <end position="219"/>
    </location>
</feature>
<evidence type="ECO:0000256" key="1">
    <source>
        <dbReference type="SAM" id="MobiDB-lite"/>
    </source>
</evidence>
<organism evidence="3 4">
    <name type="scientific">Ophiocordyceps unilateralis</name>
    <name type="common">Zombie-ant fungus</name>
    <name type="synonym">Torrubia unilateralis</name>
    <dbReference type="NCBI Taxonomy" id="268505"/>
    <lineage>
        <taxon>Eukaryota</taxon>
        <taxon>Fungi</taxon>
        <taxon>Dikarya</taxon>
        <taxon>Ascomycota</taxon>
        <taxon>Pezizomycotina</taxon>
        <taxon>Sordariomycetes</taxon>
        <taxon>Hypocreomycetidae</taxon>
        <taxon>Hypocreales</taxon>
        <taxon>Ophiocordycipitaceae</taxon>
        <taxon>Ophiocordyceps</taxon>
    </lineage>
</organism>
<proteinExistence type="predicted"/>
<protein>
    <recommendedName>
        <fullName evidence="2">SGNH hydrolase-type esterase domain-containing protein</fullName>
    </recommendedName>
</protein>
<dbReference type="Proteomes" id="UP000037136">
    <property type="component" value="Unassembled WGS sequence"/>
</dbReference>
<dbReference type="OrthoDB" id="408760at2759"/>
<feature type="domain" description="SGNH hydrolase-type esterase" evidence="2">
    <location>
        <begin position="10"/>
        <end position="185"/>
    </location>
</feature>
<dbReference type="Gene3D" id="3.40.50.1110">
    <property type="entry name" value="SGNH hydrolase"/>
    <property type="match status" value="1"/>
</dbReference>
<dbReference type="InterPro" id="IPR051532">
    <property type="entry name" value="Ester_Hydrolysis_Enzymes"/>
</dbReference>
<reference evidence="3 4" key="2">
    <citation type="journal article" date="2017" name="Sci. Rep.">
        <title>Ant-infecting Ophiocordyceps genomes reveal a high diversity of potential behavioral manipulation genes and a possible major role for enterotoxins.</title>
        <authorList>
            <person name="de Bekker C."/>
            <person name="Ohm R.A."/>
            <person name="Evans H.C."/>
            <person name="Brachmann A."/>
            <person name="Hughes D.P."/>
        </authorList>
    </citation>
    <scope>NUCLEOTIDE SEQUENCE [LARGE SCALE GENOMIC DNA]</scope>
    <source>
        <strain evidence="3 4">SC16a</strain>
    </source>
</reference>
<sequence length="244" mass="27331">MARPPLHILCFGDSLTSGYHGMGQLPSQPYSRVLATVLRAALPGYAVDVVADGAPGDCVTGSGFKSRLRRSCDGRRFDWIVLLAGTNDLAYANEAPDIFDALQSCWDMAIARGAKVLALTVPECQARSKWVDETRRKLNDMILAHKQANFYAFDLFSKIPYHSLEQAERDRFWDDGLHLTPDGYDWMGGHVADELLRILKPPVNPRAQRLSKDRERDDGAFDEEAGSPYEISRGYVVVRRKDLD</sequence>
<dbReference type="PANTHER" id="PTHR30383">
    <property type="entry name" value="THIOESTERASE 1/PROTEASE 1/LYSOPHOSPHOLIPASE L1"/>
    <property type="match status" value="1"/>
</dbReference>
<gene>
    <name evidence="3" type="ORF">XA68_17516</name>
</gene>
<comment type="caution">
    <text evidence="3">The sequence shown here is derived from an EMBL/GenBank/DDBJ whole genome shotgun (WGS) entry which is preliminary data.</text>
</comment>
<dbReference type="InterPro" id="IPR013830">
    <property type="entry name" value="SGNH_hydro"/>
</dbReference>
<keyword evidence="4" id="KW-1185">Reference proteome</keyword>